<keyword evidence="2" id="KW-1133">Transmembrane helix</keyword>
<feature type="compositionally biased region" description="Acidic residues" evidence="1">
    <location>
        <begin position="133"/>
        <end position="147"/>
    </location>
</feature>
<dbReference type="Pfam" id="PF04087">
    <property type="entry name" value="DUF389"/>
    <property type="match status" value="1"/>
</dbReference>
<gene>
    <name evidence="3" type="ORF">AVEN_215048_3</name>
</gene>
<keyword evidence="2" id="KW-0472">Membrane</keyword>
<accession>A0A4Y2MA04</accession>
<dbReference type="AlphaFoldDB" id="A0A4Y2MA04"/>
<reference evidence="3 4" key="1">
    <citation type="journal article" date="2019" name="Sci. Rep.">
        <title>Orb-weaving spider Araneus ventricosus genome elucidates the spidroin gene catalogue.</title>
        <authorList>
            <person name="Kono N."/>
            <person name="Nakamura H."/>
            <person name="Ohtoshi R."/>
            <person name="Moran D.A.P."/>
            <person name="Shinohara A."/>
            <person name="Yoshida Y."/>
            <person name="Fujiwara M."/>
            <person name="Mori M."/>
            <person name="Tomita M."/>
            <person name="Arakawa K."/>
        </authorList>
    </citation>
    <scope>NUCLEOTIDE SEQUENCE [LARGE SCALE GENOMIC DNA]</scope>
</reference>
<feature type="transmembrane region" description="Helical" evidence="2">
    <location>
        <begin position="292"/>
        <end position="311"/>
    </location>
</feature>
<feature type="region of interest" description="Disordered" evidence="1">
    <location>
        <begin position="1"/>
        <end position="54"/>
    </location>
</feature>
<dbReference type="PANTHER" id="PTHR20992">
    <property type="entry name" value="AT15442P-RELATED"/>
    <property type="match status" value="1"/>
</dbReference>
<keyword evidence="2" id="KW-0812">Transmembrane</keyword>
<proteinExistence type="predicted"/>
<organism evidence="3 4">
    <name type="scientific">Araneus ventricosus</name>
    <name type="common">Orbweaver spider</name>
    <name type="synonym">Epeira ventricosa</name>
    <dbReference type="NCBI Taxonomy" id="182803"/>
    <lineage>
        <taxon>Eukaryota</taxon>
        <taxon>Metazoa</taxon>
        <taxon>Ecdysozoa</taxon>
        <taxon>Arthropoda</taxon>
        <taxon>Chelicerata</taxon>
        <taxon>Arachnida</taxon>
        <taxon>Araneae</taxon>
        <taxon>Araneomorphae</taxon>
        <taxon>Entelegynae</taxon>
        <taxon>Araneoidea</taxon>
        <taxon>Araneidae</taxon>
        <taxon>Araneus</taxon>
    </lineage>
</organism>
<feature type="transmembrane region" description="Helical" evidence="2">
    <location>
        <begin position="353"/>
        <end position="376"/>
    </location>
</feature>
<feature type="compositionally biased region" description="Basic and acidic residues" evidence="1">
    <location>
        <begin position="24"/>
        <end position="34"/>
    </location>
</feature>
<name>A0A4Y2MA04_ARAVE</name>
<evidence type="ECO:0000256" key="1">
    <source>
        <dbReference type="SAM" id="MobiDB-lite"/>
    </source>
</evidence>
<evidence type="ECO:0000313" key="3">
    <source>
        <dbReference type="EMBL" id="GBN23230.1"/>
    </source>
</evidence>
<evidence type="ECO:0000256" key="2">
    <source>
        <dbReference type="SAM" id="Phobius"/>
    </source>
</evidence>
<dbReference type="InterPro" id="IPR005240">
    <property type="entry name" value="DUF389"/>
</dbReference>
<protein>
    <recommendedName>
        <fullName evidence="5">DUF389 domain-containing protein</fullName>
    </recommendedName>
</protein>
<comment type="caution">
    <text evidence="3">The sequence shown here is derived from an EMBL/GenBank/DDBJ whole genome shotgun (WGS) entry which is preliminary data.</text>
</comment>
<feature type="transmembrane region" description="Helical" evidence="2">
    <location>
        <begin position="190"/>
        <end position="219"/>
    </location>
</feature>
<keyword evidence="4" id="KW-1185">Reference proteome</keyword>
<dbReference type="Proteomes" id="UP000499080">
    <property type="component" value="Unassembled WGS sequence"/>
</dbReference>
<feature type="compositionally biased region" description="Basic and acidic residues" evidence="1">
    <location>
        <begin position="41"/>
        <end position="50"/>
    </location>
</feature>
<feature type="region of interest" description="Disordered" evidence="1">
    <location>
        <begin position="133"/>
        <end position="155"/>
    </location>
</feature>
<dbReference type="PANTHER" id="PTHR20992:SF9">
    <property type="entry name" value="AT15442P-RELATED"/>
    <property type="match status" value="1"/>
</dbReference>
<feature type="transmembrane region" description="Helical" evidence="2">
    <location>
        <begin position="317"/>
        <end position="341"/>
    </location>
</feature>
<dbReference type="EMBL" id="BGPR01006967">
    <property type="protein sequence ID" value="GBN23230.1"/>
    <property type="molecule type" value="Genomic_DNA"/>
</dbReference>
<dbReference type="OrthoDB" id="543859at2759"/>
<evidence type="ECO:0008006" key="5">
    <source>
        <dbReference type="Google" id="ProtNLM"/>
    </source>
</evidence>
<sequence length="439" mass="49126">MYHQQFLKENNRPNGLIQVEINNEENKNRSEEQKIVPPTPKSERKEKKDMGDDDEKSLEWHLKDCLEKLAIYDAVWILSKEETFHQVFFPCEGPGMECDFVLQSIQNRGIGEKGLSTVGIMPCDVFYRDYGEEEDDQGDETDAENGEEQEKKGKGFKAMQKEFLKSVTARLTVAQVVEKVKNDGSLSFDFIMFVFIASCIAALGLSENSAIVIVAAMLISPIMDLSVCTQNSTPYPCTWNKNGWFFKQLNSGEEQEKKGKGFKAMQKEFLKSVTARLTVAQVVEKVKNDGSLSFDFIMFVFIASCIAALGLSENSAIVIVAAMLISPIMGPIMAFTFGLTIRDKKLVRMALRTELIGLSICLIAGFLFGFICGNFSETWGAGKWPTTEMAGRSVIHFSAQSGTLCTSQEMHNFTEHRTDSFKFLPPKDALVPIFQKLSS</sequence>
<evidence type="ECO:0000313" key="4">
    <source>
        <dbReference type="Proteomes" id="UP000499080"/>
    </source>
</evidence>